<evidence type="ECO:0000313" key="2">
    <source>
        <dbReference type="EMBL" id="MBF0637529.1"/>
    </source>
</evidence>
<reference evidence="2 3" key="1">
    <citation type="journal article" date="2020" name="Microorganisms">
        <title>Simultaneous Genome Sequencing of Prosthecochloris ethylica and Desulfuromonas acetoxidans within a Syntrophic Mixture Reveals Unique Pili and Protein Interactions.</title>
        <authorList>
            <person name="Kyndt J.A."/>
            <person name="Van Beeumen J.J."/>
            <person name="Meyer T.E."/>
        </authorList>
    </citation>
    <scope>NUCLEOTIDE SEQUENCE [LARGE SCALE GENOMIC DNA]</scope>
    <source>
        <strain evidence="2 3">N3</strain>
    </source>
</reference>
<evidence type="ECO:0000256" key="1">
    <source>
        <dbReference type="SAM" id="SignalP"/>
    </source>
</evidence>
<dbReference type="RefSeq" id="WP_158596351.1">
    <property type="nucleotide sequence ID" value="NZ_JABVZQ010000006.1"/>
</dbReference>
<dbReference type="EMBL" id="JADGII010000024">
    <property type="protein sequence ID" value="MBF0637529.1"/>
    <property type="molecule type" value="Genomic_DNA"/>
</dbReference>
<evidence type="ECO:0000313" key="3">
    <source>
        <dbReference type="Proteomes" id="UP000619838"/>
    </source>
</evidence>
<dbReference type="Proteomes" id="UP000619838">
    <property type="component" value="Unassembled WGS sequence"/>
</dbReference>
<keyword evidence="1" id="KW-0732">Signal</keyword>
<feature type="chain" id="PRO_5047051898" evidence="1">
    <location>
        <begin position="23"/>
        <end position="54"/>
    </location>
</feature>
<proteinExistence type="predicted"/>
<feature type="signal peptide" evidence="1">
    <location>
        <begin position="1"/>
        <end position="22"/>
    </location>
</feature>
<keyword evidence="3" id="KW-1185">Reference proteome</keyword>
<protein>
    <submittedName>
        <fullName evidence="2">Uncharacterized protein</fullName>
    </submittedName>
</protein>
<comment type="caution">
    <text evidence="2">The sequence shown here is derived from an EMBL/GenBank/DDBJ whole genome shotgun (WGS) entry which is preliminary data.</text>
</comment>
<sequence length="54" mass="5726">MKKTAAALAAVVGTLATNPVSASTVMKEESSGFLSFLMEICSFIMKWFSVQPPA</sequence>
<gene>
    <name evidence="2" type="ORF">INT08_10150</name>
</gene>
<accession>A0ABR9XU91</accession>
<name>A0ABR9XU91_9CHLB</name>
<organism evidence="2 3">
    <name type="scientific">Prosthecochloris ethylica</name>
    <dbReference type="NCBI Taxonomy" id="2743976"/>
    <lineage>
        <taxon>Bacteria</taxon>
        <taxon>Pseudomonadati</taxon>
        <taxon>Chlorobiota</taxon>
        <taxon>Chlorobiia</taxon>
        <taxon>Chlorobiales</taxon>
        <taxon>Chlorobiaceae</taxon>
        <taxon>Prosthecochloris</taxon>
    </lineage>
</organism>